<evidence type="ECO:0000256" key="1">
    <source>
        <dbReference type="ARBA" id="ARBA00004651"/>
    </source>
</evidence>
<dbReference type="RefSeq" id="WP_380976033.1">
    <property type="nucleotide sequence ID" value="NZ_JBHTEF010000001.1"/>
</dbReference>
<accession>A0ABW2SQG1</accession>
<feature type="transmembrane region" description="Helical" evidence="9">
    <location>
        <begin position="64"/>
        <end position="85"/>
    </location>
</feature>
<evidence type="ECO:0000256" key="3">
    <source>
        <dbReference type="ARBA" id="ARBA00022448"/>
    </source>
</evidence>
<dbReference type="Pfam" id="PF04066">
    <property type="entry name" value="MrpF_PhaF"/>
    <property type="match status" value="1"/>
</dbReference>
<evidence type="ECO:0000256" key="9">
    <source>
        <dbReference type="SAM" id="Phobius"/>
    </source>
</evidence>
<keyword evidence="4" id="KW-1003">Cell membrane</keyword>
<feature type="transmembrane region" description="Helical" evidence="9">
    <location>
        <begin position="36"/>
        <end position="58"/>
    </location>
</feature>
<comment type="similarity">
    <text evidence="2">Belongs to the CPA3 antiporters (TC 2.A.63) subunit F family.</text>
</comment>
<evidence type="ECO:0000256" key="8">
    <source>
        <dbReference type="SAM" id="MobiDB-lite"/>
    </source>
</evidence>
<dbReference type="EMBL" id="JBHTEF010000001">
    <property type="protein sequence ID" value="MFC7582155.1"/>
    <property type="molecule type" value="Genomic_DNA"/>
</dbReference>
<keyword evidence="6 9" id="KW-1133">Transmembrane helix</keyword>
<keyword evidence="5 9" id="KW-0812">Transmembrane</keyword>
<dbReference type="Proteomes" id="UP001596527">
    <property type="component" value="Unassembled WGS sequence"/>
</dbReference>
<keyword evidence="7 9" id="KW-0472">Membrane</keyword>
<evidence type="ECO:0000256" key="6">
    <source>
        <dbReference type="ARBA" id="ARBA00022989"/>
    </source>
</evidence>
<evidence type="ECO:0000256" key="4">
    <source>
        <dbReference type="ARBA" id="ARBA00022475"/>
    </source>
</evidence>
<reference evidence="11" key="1">
    <citation type="journal article" date="2019" name="Int. J. Syst. Evol. Microbiol.">
        <title>The Global Catalogue of Microorganisms (GCM) 10K type strain sequencing project: providing services to taxonomists for standard genome sequencing and annotation.</title>
        <authorList>
            <consortium name="The Broad Institute Genomics Platform"/>
            <consortium name="The Broad Institute Genome Sequencing Center for Infectious Disease"/>
            <person name="Wu L."/>
            <person name="Ma J."/>
        </authorList>
    </citation>
    <scope>NUCLEOTIDE SEQUENCE [LARGE SCALE GENOMIC DNA]</scope>
    <source>
        <strain evidence="11">CCUG 56698</strain>
    </source>
</reference>
<evidence type="ECO:0000313" key="10">
    <source>
        <dbReference type="EMBL" id="MFC7582155.1"/>
    </source>
</evidence>
<name>A0ABW2SQG1_9ACTO</name>
<proteinExistence type="inferred from homology"/>
<protein>
    <submittedName>
        <fullName evidence="10">Monovalent cation/H+ antiporter complex subunit F</fullName>
    </submittedName>
</protein>
<dbReference type="PANTHER" id="PTHR34702:SF1">
    <property type="entry name" value="NA(+)_H(+) ANTIPORTER SUBUNIT F"/>
    <property type="match status" value="1"/>
</dbReference>
<organism evidence="10 11">
    <name type="scientific">Schaalia naturae</name>
    <dbReference type="NCBI Taxonomy" id="635203"/>
    <lineage>
        <taxon>Bacteria</taxon>
        <taxon>Bacillati</taxon>
        <taxon>Actinomycetota</taxon>
        <taxon>Actinomycetes</taxon>
        <taxon>Actinomycetales</taxon>
        <taxon>Actinomycetaceae</taxon>
        <taxon>Schaalia</taxon>
    </lineage>
</organism>
<dbReference type="PANTHER" id="PTHR34702">
    <property type="entry name" value="NA(+)/H(+) ANTIPORTER SUBUNIT F1"/>
    <property type="match status" value="1"/>
</dbReference>
<evidence type="ECO:0000256" key="2">
    <source>
        <dbReference type="ARBA" id="ARBA00009212"/>
    </source>
</evidence>
<evidence type="ECO:0000313" key="11">
    <source>
        <dbReference type="Proteomes" id="UP001596527"/>
    </source>
</evidence>
<keyword evidence="11" id="KW-1185">Reference proteome</keyword>
<sequence length="147" mass="15699">MSVLDILHLATACLAVAAGLLALWRVAAGPSLLDRSIANDVLTAAGISLVGVMIVGWGRQDLSVLLVVLALTAFISAVVVSRFAVRERSDARRILTAEEAERQRIEREQAARDADRAEREQAARDAAREADLTAPGAGLPNTEEEDE</sequence>
<feature type="transmembrane region" description="Helical" evidence="9">
    <location>
        <begin position="6"/>
        <end position="24"/>
    </location>
</feature>
<dbReference type="InterPro" id="IPR007208">
    <property type="entry name" value="MrpF/PhaF-like"/>
</dbReference>
<keyword evidence="3" id="KW-0813">Transport</keyword>
<feature type="region of interest" description="Disordered" evidence="8">
    <location>
        <begin position="105"/>
        <end position="147"/>
    </location>
</feature>
<comment type="subcellular location">
    <subcellularLocation>
        <location evidence="1">Cell membrane</location>
        <topology evidence="1">Multi-pass membrane protein</topology>
    </subcellularLocation>
</comment>
<feature type="compositionally biased region" description="Basic and acidic residues" evidence="8">
    <location>
        <begin position="105"/>
        <end position="131"/>
    </location>
</feature>
<evidence type="ECO:0000256" key="5">
    <source>
        <dbReference type="ARBA" id="ARBA00022692"/>
    </source>
</evidence>
<comment type="caution">
    <text evidence="10">The sequence shown here is derived from an EMBL/GenBank/DDBJ whole genome shotgun (WGS) entry which is preliminary data.</text>
</comment>
<gene>
    <name evidence="10" type="ORF">ACFQWG_13225</name>
</gene>
<evidence type="ECO:0000256" key="7">
    <source>
        <dbReference type="ARBA" id="ARBA00023136"/>
    </source>
</evidence>